<evidence type="ECO:0000313" key="3">
    <source>
        <dbReference type="Proteomes" id="UP000035352"/>
    </source>
</evidence>
<dbReference type="GO" id="GO:1902660">
    <property type="term" value="P:negative regulation of glucose mediated signaling pathway"/>
    <property type="evidence" value="ECO:0007669"/>
    <property type="project" value="TreeGrafter"/>
</dbReference>
<dbReference type="Gene3D" id="3.60.15.10">
    <property type="entry name" value="Ribonuclease Z/Hydroxyacylglutathione hydrolase-like"/>
    <property type="match status" value="1"/>
</dbReference>
<protein>
    <submittedName>
        <fullName evidence="2">3',5'-cyclic-nucleotide phosphodiesterase</fullName>
    </submittedName>
</protein>
<dbReference type="PANTHER" id="PTHR28283">
    <property type="entry name" value="3',5'-CYCLIC-NUCLEOTIDE PHOSPHODIESTERASE 1"/>
    <property type="match status" value="1"/>
</dbReference>
<evidence type="ECO:0000313" key="2">
    <source>
        <dbReference type="EMBL" id="AKJ26790.1"/>
    </source>
</evidence>
<dbReference type="GO" id="GO:0006198">
    <property type="term" value="P:cAMP catabolic process"/>
    <property type="evidence" value="ECO:0007669"/>
    <property type="project" value="InterPro"/>
</dbReference>
<dbReference type="AlphaFoldDB" id="A0A0G3BJW2"/>
<dbReference type="InterPro" id="IPR036866">
    <property type="entry name" value="RibonucZ/Hydroxyglut_hydro"/>
</dbReference>
<dbReference type="SMART" id="SM00849">
    <property type="entry name" value="Lactamase_B"/>
    <property type="match status" value="1"/>
</dbReference>
<reference evidence="2 3" key="1">
    <citation type="submission" date="2015-05" db="EMBL/GenBank/DDBJ databases">
        <authorList>
            <person name="Tang B."/>
            <person name="Yu Y."/>
        </authorList>
    </citation>
    <scope>NUCLEOTIDE SEQUENCE [LARGE SCALE GENOMIC DNA]</scope>
    <source>
        <strain evidence="2 3">DSM 7029</strain>
    </source>
</reference>
<evidence type="ECO:0000259" key="1">
    <source>
        <dbReference type="SMART" id="SM00849"/>
    </source>
</evidence>
<dbReference type="PANTHER" id="PTHR28283:SF1">
    <property type="entry name" value="3',5'-CYCLIC-NUCLEOTIDE PHOSPHODIESTERASE 1"/>
    <property type="match status" value="1"/>
</dbReference>
<keyword evidence="3" id="KW-1185">Reference proteome</keyword>
<dbReference type="PATRIC" id="fig|413882.6.peg.101"/>
<dbReference type="STRING" id="413882.AAW51_0099"/>
<dbReference type="EMBL" id="CP011371">
    <property type="protein sequence ID" value="AKJ26790.1"/>
    <property type="molecule type" value="Genomic_DNA"/>
</dbReference>
<dbReference type="CDD" id="cd07735">
    <property type="entry name" value="class_II_PDE_MBL-fold"/>
    <property type="match status" value="1"/>
</dbReference>
<dbReference type="InterPro" id="IPR000396">
    <property type="entry name" value="Pdiesterase2"/>
</dbReference>
<proteinExistence type="predicted"/>
<dbReference type="GO" id="GO:0004115">
    <property type="term" value="F:3',5'-cyclic-AMP phosphodiesterase activity"/>
    <property type="evidence" value="ECO:0007669"/>
    <property type="project" value="InterPro"/>
</dbReference>
<gene>
    <name evidence="2" type="ORF">AAW51_0099</name>
</gene>
<organism evidence="2 3">
    <name type="scientific">Caldimonas brevitalea</name>
    <dbReference type="NCBI Taxonomy" id="413882"/>
    <lineage>
        <taxon>Bacteria</taxon>
        <taxon>Pseudomonadati</taxon>
        <taxon>Pseudomonadota</taxon>
        <taxon>Betaproteobacteria</taxon>
        <taxon>Burkholderiales</taxon>
        <taxon>Sphaerotilaceae</taxon>
        <taxon>Caldimonas</taxon>
    </lineage>
</organism>
<dbReference type="Pfam" id="PF12706">
    <property type="entry name" value="Lactamase_B_2"/>
    <property type="match status" value="1"/>
</dbReference>
<dbReference type="GO" id="GO:0047555">
    <property type="term" value="F:3',5'-cyclic-GMP phosphodiesterase activity"/>
    <property type="evidence" value="ECO:0007669"/>
    <property type="project" value="TreeGrafter"/>
</dbReference>
<dbReference type="Proteomes" id="UP000035352">
    <property type="component" value="Chromosome"/>
</dbReference>
<dbReference type="SUPFAM" id="SSF56281">
    <property type="entry name" value="Metallo-hydrolase/oxidoreductase"/>
    <property type="match status" value="1"/>
</dbReference>
<dbReference type="KEGG" id="pbh:AAW51_0099"/>
<accession>A0A0G3BJW2</accession>
<dbReference type="PRINTS" id="PR00388">
    <property type="entry name" value="PDIESTERASE2"/>
</dbReference>
<name>A0A0G3BJW2_9BURK</name>
<feature type="domain" description="Metallo-beta-lactamase" evidence="1">
    <location>
        <begin position="3"/>
        <end position="176"/>
    </location>
</feature>
<dbReference type="InterPro" id="IPR001279">
    <property type="entry name" value="Metallo-B-lactamas"/>
</dbReference>
<sequence>MLVDAGTGVGDLTLDELAAVDHILLSHSHLDHIVSIPLLADSVMSRRRQPITVYALQQTIDALRAHVLNWVIWPDFTVLPTPEHPVLRFVPVDVGQRLEVGGKQVEVLPAQHTVPAVGYAVEGDNGWWVYTGDTGPNPALWPLLADRRIEMLVIETAFADGELELARLSKHLAPTLLAEELRQVPAEVPVYITHTKPGEHAGIEAQTRCIGTGHRLAHLQAGQRFDV</sequence>